<name>A0AAN6PU55_9PEZI</name>
<reference evidence="2" key="1">
    <citation type="journal article" date="2023" name="Mol. Phylogenet. Evol.">
        <title>Genome-scale phylogeny and comparative genomics of the fungal order Sordariales.</title>
        <authorList>
            <person name="Hensen N."/>
            <person name="Bonometti L."/>
            <person name="Westerberg I."/>
            <person name="Brannstrom I.O."/>
            <person name="Guillou S."/>
            <person name="Cros-Aarteil S."/>
            <person name="Calhoun S."/>
            <person name="Haridas S."/>
            <person name="Kuo A."/>
            <person name="Mondo S."/>
            <person name="Pangilinan J."/>
            <person name="Riley R."/>
            <person name="LaButti K."/>
            <person name="Andreopoulos B."/>
            <person name="Lipzen A."/>
            <person name="Chen C."/>
            <person name="Yan M."/>
            <person name="Daum C."/>
            <person name="Ng V."/>
            <person name="Clum A."/>
            <person name="Steindorff A."/>
            <person name="Ohm R.A."/>
            <person name="Martin F."/>
            <person name="Silar P."/>
            <person name="Natvig D.O."/>
            <person name="Lalanne C."/>
            <person name="Gautier V."/>
            <person name="Ament-Velasquez S.L."/>
            <person name="Kruys A."/>
            <person name="Hutchinson M.I."/>
            <person name="Powell A.J."/>
            <person name="Barry K."/>
            <person name="Miller A.N."/>
            <person name="Grigoriev I.V."/>
            <person name="Debuchy R."/>
            <person name="Gladieux P."/>
            <person name="Hiltunen Thoren M."/>
            <person name="Johannesson H."/>
        </authorList>
    </citation>
    <scope>NUCLEOTIDE SEQUENCE</scope>
    <source>
        <strain evidence="2">CBS 757.83</strain>
    </source>
</reference>
<proteinExistence type="predicted"/>
<sequence>MGCPWWLMSWESRWLLGWRAWFPSPAAYPSSPGSPPGLPVHFHSSALQAPRPICGTPKSAPIANCKVQAANGPTIPRAASQCNSFSSKPVWLKHSVSRNVNLGMMTDERLLGFVGGGAWPYRVGGVISLLAWRLGGGGKETTERGRYRYAKRLQAATEAR</sequence>
<feature type="signal peptide" evidence="1">
    <location>
        <begin position="1"/>
        <end position="20"/>
    </location>
</feature>
<accession>A0AAN6PU55</accession>
<keyword evidence="1" id="KW-0732">Signal</keyword>
<evidence type="ECO:0000256" key="1">
    <source>
        <dbReference type="SAM" id="SignalP"/>
    </source>
</evidence>
<dbReference type="Proteomes" id="UP001305647">
    <property type="component" value="Unassembled WGS sequence"/>
</dbReference>
<protein>
    <submittedName>
        <fullName evidence="2">Uncharacterized protein</fullName>
    </submittedName>
</protein>
<evidence type="ECO:0000313" key="2">
    <source>
        <dbReference type="EMBL" id="KAK4098019.1"/>
    </source>
</evidence>
<evidence type="ECO:0000313" key="3">
    <source>
        <dbReference type="Proteomes" id="UP001305647"/>
    </source>
</evidence>
<gene>
    <name evidence="2" type="ORF">N658DRAFT_255493</name>
</gene>
<reference evidence="2" key="2">
    <citation type="submission" date="2023-05" db="EMBL/GenBank/DDBJ databases">
        <authorList>
            <consortium name="Lawrence Berkeley National Laboratory"/>
            <person name="Steindorff A."/>
            <person name="Hensen N."/>
            <person name="Bonometti L."/>
            <person name="Westerberg I."/>
            <person name="Brannstrom I.O."/>
            <person name="Guillou S."/>
            <person name="Cros-Aarteil S."/>
            <person name="Calhoun S."/>
            <person name="Haridas S."/>
            <person name="Kuo A."/>
            <person name="Mondo S."/>
            <person name="Pangilinan J."/>
            <person name="Riley R."/>
            <person name="Labutti K."/>
            <person name="Andreopoulos B."/>
            <person name="Lipzen A."/>
            <person name="Chen C."/>
            <person name="Yanf M."/>
            <person name="Daum C."/>
            <person name="Ng V."/>
            <person name="Clum A."/>
            <person name="Ohm R."/>
            <person name="Martin F."/>
            <person name="Silar P."/>
            <person name="Natvig D."/>
            <person name="Lalanne C."/>
            <person name="Gautier V."/>
            <person name="Ament-Velasquez S.L."/>
            <person name="Kruys A."/>
            <person name="Hutchinson M.I."/>
            <person name="Powell A.J."/>
            <person name="Barry K."/>
            <person name="Miller A.N."/>
            <person name="Grigoriev I.V."/>
            <person name="Debuchy R."/>
            <person name="Gladieux P."/>
            <person name="Thoren M.H."/>
            <person name="Johannesson H."/>
        </authorList>
    </citation>
    <scope>NUCLEOTIDE SEQUENCE</scope>
    <source>
        <strain evidence="2">CBS 757.83</strain>
    </source>
</reference>
<keyword evidence="3" id="KW-1185">Reference proteome</keyword>
<organism evidence="2 3">
    <name type="scientific">Parathielavia hyrcaniae</name>
    <dbReference type="NCBI Taxonomy" id="113614"/>
    <lineage>
        <taxon>Eukaryota</taxon>
        <taxon>Fungi</taxon>
        <taxon>Dikarya</taxon>
        <taxon>Ascomycota</taxon>
        <taxon>Pezizomycotina</taxon>
        <taxon>Sordariomycetes</taxon>
        <taxon>Sordariomycetidae</taxon>
        <taxon>Sordariales</taxon>
        <taxon>Chaetomiaceae</taxon>
        <taxon>Parathielavia</taxon>
    </lineage>
</organism>
<dbReference type="EMBL" id="MU863664">
    <property type="protein sequence ID" value="KAK4098019.1"/>
    <property type="molecule type" value="Genomic_DNA"/>
</dbReference>
<dbReference type="AlphaFoldDB" id="A0AAN6PU55"/>
<comment type="caution">
    <text evidence="2">The sequence shown here is derived from an EMBL/GenBank/DDBJ whole genome shotgun (WGS) entry which is preliminary data.</text>
</comment>
<feature type="chain" id="PRO_5043001582" evidence="1">
    <location>
        <begin position="21"/>
        <end position="160"/>
    </location>
</feature>